<keyword evidence="2" id="KW-0472">Membrane</keyword>
<reference evidence="3" key="1">
    <citation type="submission" date="2021-05" db="EMBL/GenBank/DDBJ databases">
        <authorList>
            <person name="Alioto T."/>
            <person name="Alioto T."/>
            <person name="Gomez Garrido J."/>
        </authorList>
    </citation>
    <scope>NUCLEOTIDE SEQUENCE</scope>
</reference>
<feature type="transmembrane region" description="Helical" evidence="2">
    <location>
        <begin position="128"/>
        <end position="149"/>
    </location>
</feature>
<feature type="compositionally biased region" description="Polar residues" evidence="1">
    <location>
        <begin position="1"/>
        <end position="10"/>
    </location>
</feature>
<evidence type="ECO:0000313" key="3">
    <source>
        <dbReference type="EMBL" id="CAG6602371.1"/>
    </source>
</evidence>
<dbReference type="AlphaFoldDB" id="A0A8D8LBS8"/>
<dbReference type="EMBL" id="HBUE01242327">
    <property type="protein sequence ID" value="CAG6550089.1"/>
    <property type="molecule type" value="Transcribed_RNA"/>
</dbReference>
<sequence>MLSRSFNSSDEMLPPRLTPSNASEGRRGGELPPEFESSSSTRSSEGWAASTSETGLGGASSLGREGVGEGGAGGESGSGSTGIWMGFGSMVTFLGFGGTTVTGDFLTRLAEESIESTFSLVSSRTLELVRFLVVGVDFSTIFVSFGGVGLSLKSSFSGLSFWRRTAGVATCLDGLVGFLLLGISGCVTGSSTIEVDFLGG</sequence>
<feature type="region of interest" description="Disordered" evidence="1">
    <location>
        <begin position="1"/>
        <end position="77"/>
    </location>
</feature>
<accession>A0A8D8LBS8</accession>
<feature type="compositionally biased region" description="Gly residues" evidence="1">
    <location>
        <begin position="68"/>
        <end position="77"/>
    </location>
</feature>
<evidence type="ECO:0000256" key="2">
    <source>
        <dbReference type="SAM" id="Phobius"/>
    </source>
</evidence>
<keyword evidence="2" id="KW-0812">Transmembrane</keyword>
<name>A0A8D8LBS8_CULPI</name>
<evidence type="ECO:0000256" key="1">
    <source>
        <dbReference type="SAM" id="MobiDB-lite"/>
    </source>
</evidence>
<keyword evidence="2" id="KW-1133">Transmembrane helix</keyword>
<protein>
    <submittedName>
        <fullName evidence="3">(northern house mosquito) hypothetical protein</fullName>
    </submittedName>
</protein>
<organism evidence="3">
    <name type="scientific">Culex pipiens</name>
    <name type="common">House mosquito</name>
    <dbReference type="NCBI Taxonomy" id="7175"/>
    <lineage>
        <taxon>Eukaryota</taxon>
        <taxon>Metazoa</taxon>
        <taxon>Ecdysozoa</taxon>
        <taxon>Arthropoda</taxon>
        <taxon>Hexapoda</taxon>
        <taxon>Insecta</taxon>
        <taxon>Pterygota</taxon>
        <taxon>Neoptera</taxon>
        <taxon>Endopterygota</taxon>
        <taxon>Diptera</taxon>
        <taxon>Nematocera</taxon>
        <taxon>Culicoidea</taxon>
        <taxon>Culicidae</taxon>
        <taxon>Culicinae</taxon>
        <taxon>Culicini</taxon>
        <taxon>Culex</taxon>
        <taxon>Culex</taxon>
    </lineage>
</organism>
<dbReference type="EMBL" id="HBUE01349388">
    <property type="protein sequence ID" value="CAG6602371.1"/>
    <property type="molecule type" value="Transcribed_RNA"/>
</dbReference>
<feature type="transmembrane region" description="Helical" evidence="2">
    <location>
        <begin position="161"/>
        <end position="183"/>
    </location>
</feature>
<proteinExistence type="predicted"/>